<evidence type="ECO:0000256" key="1">
    <source>
        <dbReference type="SAM" id="SignalP"/>
    </source>
</evidence>
<dbReference type="RefSeq" id="WP_110626907.1">
    <property type="nucleotide sequence ID" value="NZ_CP029788.1"/>
</dbReference>
<gene>
    <name evidence="2" type="ORF">DMT42_06405</name>
</gene>
<protein>
    <recommendedName>
        <fullName evidence="4">Secreted protein</fullName>
    </recommendedName>
</protein>
<evidence type="ECO:0000313" key="3">
    <source>
        <dbReference type="Proteomes" id="UP000247634"/>
    </source>
</evidence>
<dbReference type="KEGG" id="sact:DMT42_06405"/>
<dbReference type="AlphaFoldDB" id="A0A2U9NXE4"/>
<feature type="signal peptide" evidence="1">
    <location>
        <begin position="1"/>
        <end position="31"/>
    </location>
</feature>
<accession>A0A2U9NXE4</accession>
<dbReference type="OrthoDB" id="4308311at2"/>
<proteinExistence type="predicted"/>
<keyword evidence="1" id="KW-0732">Signal</keyword>
<feature type="chain" id="PRO_5015873885" description="Secreted protein" evidence="1">
    <location>
        <begin position="32"/>
        <end position="152"/>
    </location>
</feature>
<organism evidence="2 3">
    <name type="scientific">Streptomyces actuosus</name>
    <dbReference type="NCBI Taxonomy" id="1885"/>
    <lineage>
        <taxon>Bacteria</taxon>
        <taxon>Bacillati</taxon>
        <taxon>Actinomycetota</taxon>
        <taxon>Actinomycetes</taxon>
        <taxon>Kitasatosporales</taxon>
        <taxon>Streptomycetaceae</taxon>
        <taxon>Streptomyces</taxon>
    </lineage>
</organism>
<dbReference type="EMBL" id="CP029788">
    <property type="protein sequence ID" value="AWT41976.1"/>
    <property type="molecule type" value="Genomic_DNA"/>
</dbReference>
<reference evidence="2 3" key="1">
    <citation type="submission" date="2018-06" db="EMBL/GenBank/DDBJ databases">
        <title>The complete genome sequence of a nosiheptide producer Streptomyces actuosus ATCC 25421: deducing the ability of producing a new class III lantibiotics.</title>
        <authorList>
            <person name="Liu W."/>
            <person name="Sun F."/>
            <person name="Hu Y."/>
        </authorList>
    </citation>
    <scope>NUCLEOTIDE SEQUENCE [LARGE SCALE GENOMIC DNA]</scope>
    <source>
        <strain evidence="2 3">ATCC 25421</strain>
    </source>
</reference>
<evidence type="ECO:0008006" key="4">
    <source>
        <dbReference type="Google" id="ProtNLM"/>
    </source>
</evidence>
<evidence type="ECO:0000313" key="2">
    <source>
        <dbReference type="EMBL" id="AWT41976.1"/>
    </source>
</evidence>
<name>A0A2U9NXE4_STRAS</name>
<keyword evidence="3" id="KW-1185">Reference proteome</keyword>
<sequence>MHSFKRLLGTAVAVTGLTGAALATGAGSASADPNFTFSVDRVGKSFSIAVYNNHVRAGFADWNADPDNTVTPAIPGDALAVRDILGDGWGIEAEAATQVGAEGYRKATSRGHAAYYFSGWKTGNIKEGTPITVTVCAVKGDKEQCGSAYGLA</sequence>
<dbReference type="Proteomes" id="UP000247634">
    <property type="component" value="Chromosome"/>
</dbReference>